<dbReference type="InterPro" id="IPR038690">
    <property type="entry name" value="NusG_2_sf"/>
</dbReference>
<evidence type="ECO:0000313" key="2">
    <source>
        <dbReference type="EMBL" id="MBI6875206.1"/>
    </source>
</evidence>
<comment type="caution">
    <text evidence="2">The sequence shown here is derived from an EMBL/GenBank/DDBJ whole genome shotgun (WGS) entry which is preliminary data.</text>
</comment>
<dbReference type="RefSeq" id="WP_211144564.1">
    <property type="nucleotide sequence ID" value="NZ_JAEEGB010000039.1"/>
</dbReference>
<evidence type="ECO:0000256" key="1">
    <source>
        <dbReference type="SAM" id="Phobius"/>
    </source>
</evidence>
<accession>A0A934M8U9</accession>
<dbReference type="Gene3D" id="2.60.320.10">
    <property type="entry name" value="N-utilization substance G protein NusG, insert domain"/>
    <property type="match status" value="1"/>
</dbReference>
<feature type="transmembrane region" description="Helical" evidence="1">
    <location>
        <begin position="6"/>
        <end position="23"/>
    </location>
</feature>
<keyword evidence="1" id="KW-0812">Transmembrane</keyword>
<name>A0A934M8U9_9CLOT</name>
<dbReference type="AlphaFoldDB" id="A0A934M8U9"/>
<proteinExistence type="predicted"/>
<dbReference type="Proteomes" id="UP000622687">
    <property type="component" value="Unassembled WGS sequence"/>
</dbReference>
<evidence type="ECO:0000313" key="3">
    <source>
        <dbReference type="Proteomes" id="UP000622687"/>
    </source>
</evidence>
<sequence>MKKFDVIIIASILVVAGVFFGITKYKELYTKKNSNELYAYIYSQNKLYKAVNIGDNHSESIEIKGDFGKNVVKIHDNGVEVVEAECDDHICEKAGFKNKVGDLIVCLPNQLFIEIKGTQEADVDGTSK</sequence>
<dbReference type="Pfam" id="PF07009">
    <property type="entry name" value="NusG_II"/>
    <property type="match status" value="1"/>
</dbReference>
<gene>
    <name evidence="2" type="ORF">I6U51_21260</name>
</gene>
<protein>
    <submittedName>
        <fullName evidence="2">NusG domain II-containing protein</fullName>
    </submittedName>
</protein>
<keyword evidence="1" id="KW-0472">Membrane</keyword>
<dbReference type="EMBL" id="JAEEGB010000039">
    <property type="protein sequence ID" value="MBI6875206.1"/>
    <property type="molecule type" value="Genomic_DNA"/>
</dbReference>
<organism evidence="2 3">
    <name type="scientific">Clostridium aciditolerans</name>
    <dbReference type="NCBI Taxonomy" id="339861"/>
    <lineage>
        <taxon>Bacteria</taxon>
        <taxon>Bacillati</taxon>
        <taxon>Bacillota</taxon>
        <taxon>Clostridia</taxon>
        <taxon>Eubacteriales</taxon>
        <taxon>Clostridiaceae</taxon>
        <taxon>Clostridium</taxon>
    </lineage>
</organism>
<keyword evidence="3" id="KW-1185">Reference proteome</keyword>
<keyword evidence="1" id="KW-1133">Transmembrane helix</keyword>
<reference evidence="2" key="1">
    <citation type="submission" date="2020-12" db="EMBL/GenBank/DDBJ databases">
        <title>Clostridium thailandense sp. nov., a novel acetogenic bacterium isolated from peat land soil in Thailand.</title>
        <authorList>
            <person name="Chaikitkaew S."/>
            <person name="Birkeland N.K."/>
        </authorList>
    </citation>
    <scope>NUCLEOTIDE SEQUENCE</scope>
    <source>
        <strain evidence="2">DSM 17425</strain>
    </source>
</reference>